<dbReference type="EMBL" id="SSTE01002358">
    <property type="protein sequence ID" value="KAA0063509.1"/>
    <property type="molecule type" value="Genomic_DNA"/>
</dbReference>
<proteinExistence type="predicted"/>
<reference evidence="4 5" key="1">
    <citation type="submission" date="2019-08" db="EMBL/GenBank/DDBJ databases">
        <title>Draft genome sequences of two oriental melons (Cucumis melo L. var makuwa).</title>
        <authorList>
            <person name="Kwon S.-Y."/>
        </authorList>
    </citation>
    <scope>NUCLEOTIDE SEQUENCE [LARGE SCALE GENOMIC DNA]</scope>
    <source>
        <strain evidence="5">cv. Chang Bougi</strain>
        <strain evidence="4">cv. SW 3</strain>
        <tissue evidence="3">Leaf</tissue>
    </source>
</reference>
<organism evidence="3 5">
    <name type="scientific">Cucumis melo var. makuwa</name>
    <name type="common">Oriental melon</name>
    <dbReference type="NCBI Taxonomy" id="1194695"/>
    <lineage>
        <taxon>Eukaryota</taxon>
        <taxon>Viridiplantae</taxon>
        <taxon>Streptophyta</taxon>
        <taxon>Embryophyta</taxon>
        <taxon>Tracheophyta</taxon>
        <taxon>Spermatophyta</taxon>
        <taxon>Magnoliopsida</taxon>
        <taxon>eudicotyledons</taxon>
        <taxon>Gunneridae</taxon>
        <taxon>Pentapetalae</taxon>
        <taxon>rosids</taxon>
        <taxon>fabids</taxon>
        <taxon>Cucurbitales</taxon>
        <taxon>Cucurbitaceae</taxon>
        <taxon>Benincaseae</taxon>
        <taxon>Cucumis</taxon>
    </lineage>
</organism>
<comment type="caution">
    <text evidence="3">The sequence shown here is derived from an EMBL/GenBank/DDBJ whole genome shotgun (WGS) entry which is preliminary data.</text>
</comment>
<dbReference type="InterPro" id="IPR000626">
    <property type="entry name" value="Ubiquitin-like_dom"/>
</dbReference>
<dbReference type="PANTHER" id="PTHR12948:SF3">
    <property type="entry name" value="NEDD8 ULTIMATE BUSTER 1"/>
    <property type="match status" value="1"/>
</dbReference>
<dbReference type="STRING" id="1194695.A0A5D3BFH1"/>
<accession>A0A5D3BFH1</accession>
<dbReference type="GO" id="GO:2000058">
    <property type="term" value="P:regulation of ubiquitin-dependent protein catabolic process"/>
    <property type="evidence" value="ECO:0007669"/>
    <property type="project" value="TreeGrafter"/>
</dbReference>
<dbReference type="AlphaFoldDB" id="A0A5D3BFH1"/>
<evidence type="ECO:0000313" key="2">
    <source>
        <dbReference type="EMBL" id="KAA0063509.1"/>
    </source>
</evidence>
<dbReference type="Gene3D" id="3.10.20.90">
    <property type="entry name" value="Phosphatidylinositol 3-kinase Catalytic Subunit, Chain A, domain 1"/>
    <property type="match status" value="1"/>
</dbReference>
<dbReference type="InterPro" id="IPR039749">
    <property type="entry name" value="NUB1"/>
</dbReference>
<dbReference type="PROSITE" id="PS50053">
    <property type="entry name" value="UBIQUITIN_2"/>
    <property type="match status" value="1"/>
</dbReference>
<evidence type="ECO:0000259" key="1">
    <source>
        <dbReference type="PROSITE" id="PS50053"/>
    </source>
</evidence>
<dbReference type="EMBL" id="SSTD01018577">
    <property type="protein sequence ID" value="TYJ97836.1"/>
    <property type="molecule type" value="Genomic_DNA"/>
</dbReference>
<dbReference type="PANTHER" id="PTHR12948">
    <property type="entry name" value="NEDD8 ULTIMATE BUSTER-1 BS4 PROTEIN"/>
    <property type="match status" value="1"/>
</dbReference>
<dbReference type="SUPFAM" id="SSF54236">
    <property type="entry name" value="Ubiquitin-like"/>
    <property type="match status" value="1"/>
</dbReference>
<dbReference type="InterPro" id="IPR029071">
    <property type="entry name" value="Ubiquitin-like_domsf"/>
</dbReference>
<feature type="domain" description="Ubiquitin-like" evidence="1">
    <location>
        <begin position="22"/>
        <end position="70"/>
    </location>
</feature>
<gene>
    <name evidence="3" type="ORF">E5676_scaffold285G00460</name>
    <name evidence="2" type="ORF">E6C27_scaffold329G00130</name>
</gene>
<sequence>MAKLKISGPWTGVLDVELDNWTVRMLREEIARRSNCSVESINLISGGRILKDGDGSEKLVHLGLKNNSRILARRVSTEEGKALKNELMAEEERSTRLARVK</sequence>
<protein>
    <submittedName>
        <fullName evidence="3">NEDD8 ultimate buster 1</fullName>
    </submittedName>
</protein>
<dbReference type="OrthoDB" id="434245at2759"/>
<evidence type="ECO:0000313" key="4">
    <source>
        <dbReference type="Proteomes" id="UP000321393"/>
    </source>
</evidence>
<dbReference type="Proteomes" id="UP000321393">
    <property type="component" value="Unassembled WGS sequence"/>
</dbReference>
<dbReference type="Proteomes" id="UP000321947">
    <property type="component" value="Unassembled WGS sequence"/>
</dbReference>
<evidence type="ECO:0000313" key="5">
    <source>
        <dbReference type="Proteomes" id="UP000321947"/>
    </source>
</evidence>
<name>A0A5D3BFH1_CUCMM</name>
<evidence type="ECO:0000313" key="3">
    <source>
        <dbReference type="EMBL" id="TYJ97836.1"/>
    </source>
</evidence>